<keyword evidence="2" id="KW-1185">Reference proteome</keyword>
<organism evidence="1 2">
    <name type="scientific">Dissostichus mawsoni</name>
    <name type="common">Antarctic cod</name>
    <dbReference type="NCBI Taxonomy" id="36200"/>
    <lineage>
        <taxon>Eukaryota</taxon>
        <taxon>Metazoa</taxon>
        <taxon>Chordata</taxon>
        <taxon>Craniata</taxon>
        <taxon>Vertebrata</taxon>
        <taxon>Euteleostomi</taxon>
        <taxon>Actinopterygii</taxon>
        <taxon>Neopterygii</taxon>
        <taxon>Teleostei</taxon>
        <taxon>Neoteleostei</taxon>
        <taxon>Acanthomorphata</taxon>
        <taxon>Eupercaria</taxon>
        <taxon>Perciformes</taxon>
        <taxon>Notothenioidei</taxon>
        <taxon>Nototheniidae</taxon>
        <taxon>Dissostichus</taxon>
    </lineage>
</organism>
<accession>A0A7J5YS07</accession>
<gene>
    <name evidence="1" type="ORF">F7725_005298</name>
</gene>
<dbReference type="Proteomes" id="UP000518266">
    <property type="component" value="Unassembled WGS sequence"/>
</dbReference>
<dbReference type="AlphaFoldDB" id="A0A7J5YS07"/>
<sequence>MYHNLNEKGGPLDCPHGYSLTLNCDGVPVFKSSLYSIWPLLGIVNELPYPVRKENVLLFGLWFGKCQMLSTVGFKLKRNGVLEQCRLVAALMMCDSVARPILQNMTQFNGQYGCSLCLHPGEQVQKGKGTVKAYPFKDVPKRDHASTISDAREL</sequence>
<proteinExistence type="predicted"/>
<evidence type="ECO:0000313" key="2">
    <source>
        <dbReference type="Proteomes" id="UP000518266"/>
    </source>
</evidence>
<reference evidence="1 2" key="1">
    <citation type="submission" date="2020-03" db="EMBL/GenBank/DDBJ databases">
        <title>Dissostichus mawsoni Genome sequencing and assembly.</title>
        <authorList>
            <person name="Park H."/>
        </authorList>
    </citation>
    <scope>NUCLEOTIDE SEQUENCE [LARGE SCALE GENOMIC DNA]</scope>
    <source>
        <strain evidence="1">DM0001</strain>
        <tissue evidence="1">Muscle</tissue>
    </source>
</reference>
<protein>
    <submittedName>
        <fullName evidence="1">Uncharacterized protein</fullName>
    </submittedName>
</protein>
<name>A0A7J5YS07_DISMA</name>
<evidence type="ECO:0000313" key="1">
    <source>
        <dbReference type="EMBL" id="KAF3851943.1"/>
    </source>
</evidence>
<comment type="caution">
    <text evidence="1">The sequence shown here is derived from an EMBL/GenBank/DDBJ whole genome shotgun (WGS) entry which is preliminary data.</text>
</comment>
<dbReference type="OrthoDB" id="8961835at2759"/>
<dbReference type="EMBL" id="JAAKFY010000009">
    <property type="protein sequence ID" value="KAF3851943.1"/>
    <property type="molecule type" value="Genomic_DNA"/>
</dbReference>